<evidence type="ECO:0000313" key="2">
    <source>
        <dbReference type="EMBL" id="MBB2144535.1"/>
    </source>
</evidence>
<dbReference type="AlphaFoldDB" id="A0A923DWT2"/>
<evidence type="ECO:0000313" key="3">
    <source>
        <dbReference type="Proteomes" id="UP000601055"/>
    </source>
</evidence>
<feature type="domain" description="Haem-binding" evidence="1">
    <location>
        <begin position="10"/>
        <end position="144"/>
    </location>
</feature>
<dbReference type="Proteomes" id="UP000601055">
    <property type="component" value="Unassembled WGS sequence"/>
</dbReference>
<protein>
    <submittedName>
        <fullName evidence="2">Cytochrome C</fullName>
    </submittedName>
</protein>
<dbReference type="InterPro" id="IPR025992">
    <property type="entry name" value="Haem-bd"/>
</dbReference>
<gene>
    <name evidence="2" type="ORF">GM921_03490</name>
</gene>
<sequence>MVKKIVYALLALLIVIQLFRPTKNITTTEQIQSIDKAYIIPQNITGILQKACYDCHSNTTIYPWYINIQPVAWWMNDHIKEGKRKLNFSEFGAYTLKKQDHKLEEVTEQIVDEMPLKSYTLMHNTAKLTADEKKSLTDWANTLRKEIQSKM</sequence>
<accession>A0A923DWT2</accession>
<evidence type="ECO:0000259" key="1">
    <source>
        <dbReference type="SMART" id="SM01235"/>
    </source>
</evidence>
<dbReference type="SMART" id="SM01235">
    <property type="entry name" value="Haem_bd"/>
    <property type="match status" value="1"/>
</dbReference>
<comment type="caution">
    <text evidence="2">The sequence shown here is derived from an EMBL/GenBank/DDBJ whole genome shotgun (WGS) entry which is preliminary data.</text>
</comment>
<proteinExistence type="predicted"/>
<name>A0A923DWT2_9SPHI</name>
<dbReference type="EMBL" id="WNXD01000001">
    <property type="protein sequence ID" value="MBB2144535.1"/>
    <property type="molecule type" value="Genomic_DNA"/>
</dbReference>
<organism evidence="2 3">
    <name type="scientific">Pedobacter planticolens</name>
    <dbReference type="NCBI Taxonomy" id="2679964"/>
    <lineage>
        <taxon>Bacteria</taxon>
        <taxon>Pseudomonadati</taxon>
        <taxon>Bacteroidota</taxon>
        <taxon>Sphingobacteriia</taxon>
        <taxon>Sphingobacteriales</taxon>
        <taxon>Sphingobacteriaceae</taxon>
        <taxon>Pedobacter</taxon>
    </lineage>
</organism>
<dbReference type="Pfam" id="PF14376">
    <property type="entry name" value="Haem_bd"/>
    <property type="match status" value="1"/>
</dbReference>
<reference evidence="2" key="1">
    <citation type="submission" date="2019-11" db="EMBL/GenBank/DDBJ databases">
        <title>Description of Pedobacter sp. LMG 31464T.</title>
        <authorList>
            <person name="Carlier A."/>
            <person name="Qi S."/>
            <person name="Vandamme P."/>
        </authorList>
    </citation>
    <scope>NUCLEOTIDE SEQUENCE</scope>
    <source>
        <strain evidence="2">LMG 31464</strain>
    </source>
</reference>
<dbReference type="RefSeq" id="WP_182921224.1">
    <property type="nucleotide sequence ID" value="NZ_WNXD01000001.1"/>
</dbReference>
<keyword evidence="3" id="KW-1185">Reference proteome</keyword>